<evidence type="ECO:0000313" key="1">
    <source>
        <dbReference type="EMBL" id="KAF1916659.1"/>
    </source>
</evidence>
<dbReference type="AlphaFoldDB" id="A0A6A5QMI0"/>
<name>A0A6A5QMI0_AMPQU</name>
<keyword evidence="2" id="KW-1185">Reference proteome</keyword>
<protein>
    <submittedName>
        <fullName evidence="1">Uncharacterized protein</fullName>
    </submittedName>
</protein>
<proteinExistence type="predicted"/>
<sequence length="155" mass="17895">MYRANRHPQDQPTDLERYGEAHIAGLFCQYPPMKDPKIVGKLNPNYDFWPMIEDAAQMSEKIDFFESHPGLLDQVVFGIACPELCHRGVKDVVDNRRLVALLLMRHFKKFGGLCLPPLEAGREAHAKNVKHVKADMAARREPTLVHYPNWYVWNV</sequence>
<gene>
    <name evidence="1" type="ORF">BDU57DRAFT_497495</name>
</gene>
<dbReference type="OrthoDB" id="3681043at2759"/>
<dbReference type="Proteomes" id="UP000800096">
    <property type="component" value="Unassembled WGS sequence"/>
</dbReference>
<accession>A0A6A5QMI0</accession>
<organism evidence="1 2">
    <name type="scientific">Ampelomyces quisqualis</name>
    <name type="common">Powdery mildew agent</name>
    <dbReference type="NCBI Taxonomy" id="50730"/>
    <lineage>
        <taxon>Eukaryota</taxon>
        <taxon>Fungi</taxon>
        <taxon>Dikarya</taxon>
        <taxon>Ascomycota</taxon>
        <taxon>Pezizomycotina</taxon>
        <taxon>Dothideomycetes</taxon>
        <taxon>Pleosporomycetidae</taxon>
        <taxon>Pleosporales</taxon>
        <taxon>Pleosporineae</taxon>
        <taxon>Phaeosphaeriaceae</taxon>
        <taxon>Ampelomyces</taxon>
    </lineage>
</organism>
<reference evidence="1" key="1">
    <citation type="journal article" date="2020" name="Stud. Mycol.">
        <title>101 Dothideomycetes genomes: a test case for predicting lifestyles and emergence of pathogens.</title>
        <authorList>
            <person name="Haridas S."/>
            <person name="Albert R."/>
            <person name="Binder M."/>
            <person name="Bloem J."/>
            <person name="Labutti K."/>
            <person name="Salamov A."/>
            <person name="Andreopoulos B."/>
            <person name="Baker S."/>
            <person name="Barry K."/>
            <person name="Bills G."/>
            <person name="Bluhm B."/>
            <person name="Cannon C."/>
            <person name="Castanera R."/>
            <person name="Culley D."/>
            <person name="Daum C."/>
            <person name="Ezra D."/>
            <person name="Gonzalez J."/>
            <person name="Henrissat B."/>
            <person name="Kuo A."/>
            <person name="Liang C."/>
            <person name="Lipzen A."/>
            <person name="Lutzoni F."/>
            <person name="Magnuson J."/>
            <person name="Mondo S."/>
            <person name="Nolan M."/>
            <person name="Ohm R."/>
            <person name="Pangilinan J."/>
            <person name="Park H.-J."/>
            <person name="Ramirez L."/>
            <person name="Alfaro M."/>
            <person name="Sun H."/>
            <person name="Tritt A."/>
            <person name="Yoshinaga Y."/>
            <person name="Zwiers L.-H."/>
            <person name="Turgeon B."/>
            <person name="Goodwin S."/>
            <person name="Spatafora J."/>
            <person name="Crous P."/>
            <person name="Grigoriev I."/>
        </authorList>
    </citation>
    <scope>NUCLEOTIDE SEQUENCE</scope>
    <source>
        <strain evidence="1">HMLAC05119</strain>
    </source>
</reference>
<dbReference type="EMBL" id="ML979135">
    <property type="protein sequence ID" value="KAF1916659.1"/>
    <property type="molecule type" value="Genomic_DNA"/>
</dbReference>
<evidence type="ECO:0000313" key="2">
    <source>
        <dbReference type="Proteomes" id="UP000800096"/>
    </source>
</evidence>